<reference evidence="6 7" key="1">
    <citation type="journal article" date="2023" name="Nucleic Acids Res.">
        <title>The hologenome of Daphnia magna reveals possible DNA methylation and microbiome-mediated evolution of the host genome.</title>
        <authorList>
            <person name="Chaturvedi A."/>
            <person name="Li X."/>
            <person name="Dhandapani V."/>
            <person name="Marshall H."/>
            <person name="Kissane S."/>
            <person name="Cuenca-Cambronero M."/>
            <person name="Asole G."/>
            <person name="Calvet F."/>
            <person name="Ruiz-Romero M."/>
            <person name="Marangio P."/>
            <person name="Guigo R."/>
            <person name="Rago D."/>
            <person name="Mirbahai L."/>
            <person name="Eastwood N."/>
            <person name="Colbourne J.K."/>
            <person name="Zhou J."/>
            <person name="Mallon E."/>
            <person name="Orsini L."/>
        </authorList>
    </citation>
    <scope>NUCLEOTIDE SEQUENCE [LARGE SCALE GENOMIC DNA]</scope>
    <source>
        <strain evidence="6">LRV0_1</strain>
    </source>
</reference>
<organism evidence="6 7">
    <name type="scientific">Daphnia magna</name>
    <dbReference type="NCBI Taxonomy" id="35525"/>
    <lineage>
        <taxon>Eukaryota</taxon>
        <taxon>Metazoa</taxon>
        <taxon>Ecdysozoa</taxon>
        <taxon>Arthropoda</taxon>
        <taxon>Crustacea</taxon>
        <taxon>Branchiopoda</taxon>
        <taxon>Diplostraca</taxon>
        <taxon>Cladocera</taxon>
        <taxon>Anomopoda</taxon>
        <taxon>Daphniidae</taxon>
        <taxon>Daphnia</taxon>
    </lineage>
</organism>
<protein>
    <recommendedName>
        <fullName evidence="5">C1q domain-containing protein</fullName>
    </recommendedName>
</protein>
<evidence type="ECO:0000259" key="5">
    <source>
        <dbReference type="PROSITE" id="PS50871"/>
    </source>
</evidence>
<keyword evidence="7" id="KW-1185">Reference proteome</keyword>
<feature type="domain" description="C1q" evidence="5">
    <location>
        <begin position="47"/>
        <end position="178"/>
    </location>
</feature>
<dbReference type="Proteomes" id="UP001234178">
    <property type="component" value="Unassembled WGS sequence"/>
</dbReference>
<evidence type="ECO:0000256" key="4">
    <source>
        <dbReference type="SAM" id="SignalP"/>
    </source>
</evidence>
<accession>A0ABQ9ZSC1</accession>
<proteinExistence type="predicted"/>
<dbReference type="Gene3D" id="2.60.120.40">
    <property type="match status" value="1"/>
</dbReference>
<dbReference type="InterPro" id="IPR008983">
    <property type="entry name" value="Tumour_necrosis_fac-like_dom"/>
</dbReference>
<sequence length="178" mass="19414">MFLSLLLLICAVAFPASNAIPVEPMSSGQISPVLASPAFGGMPSVARAIEPVAFSAVRASDKSRKSSSKIVFDTTLTDVGFGWNSRNSEFVCFYPGQYFFTFTALSDSGSQFKAALMKNSDELSIIWGERGGYQSASNSLILNLEKNDRVYLNMKEGEIYETSKAGRGYTTFSGFRLY</sequence>
<dbReference type="SMART" id="SM00110">
    <property type="entry name" value="C1Q"/>
    <property type="match status" value="1"/>
</dbReference>
<dbReference type="Pfam" id="PF00386">
    <property type="entry name" value="C1q"/>
    <property type="match status" value="1"/>
</dbReference>
<comment type="subcellular location">
    <subcellularLocation>
        <location evidence="1">Secreted</location>
    </subcellularLocation>
</comment>
<dbReference type="PRINTS" id="PR00007">
    <property type="entry name" value="COMPLEMNTC1Q"/>
</dbReference>
<keyword evidence="3 4" id="KW-0732">Signal</keyword>
<keyword evidence="2" id="KW-0964">Secreted</keyword>
<evidence type="ECO:0000313" key="7">
    <source>
        <dbReference type="Proteomes" id="UP001234178"/>
    </source>
</evidence>
<evidence type="ECO:0000256" key="3">
    <source>
        <dbReference type="ARBA" id="ARBA00022729"/>
    </source>
</evidence>
<dbReference type="InterPro" id="IPR001073">
    <property type="entry name" value="C1q_dom"/>
</dbReference>
<evidence type="ECO:0000256" key="1">
    <source>
        <dbReference type="ARBA" id="ARBA00004613"/>
    </source>
</evidence>
<comment type="caution">
    <text evidence="6">The sequence shown here is derived from an EMBL/GenBank/DDBJ whole genome shotgun (WGS) entry which is preliminary data.</text>
</comment>
<dbReference type="SUPFAM" id="SSF49842">
    <property type="entry name" value="TNF-like"/>
    <property type="match status" value="1"/>
</dbReference>
<name>A0ABQ9ZSC1_9CRUS</name>
<feature type="signal peptide" evidence="4">
    <location>
        <begin position="1"/>
        <end position="19"/>
    </location>
</feature>
<dbReference type="InterPro" id="IPR050822">
    <property type="entry name" value="Cerebellin_Synaptic_Org"/>
</dbReference>
<dbReference type="PROSITE" id="PS50871">
    <property type="entry name" value="C1Q"/>
    <property type="match status" value="1"/>
</dbReference>
<gene>
    <name evidence="6" type="ORF">OUZ56_030796</name>
</gene>
<evidence type="ECO:0000256" key="2">
    <source>
        <dbReference type="ARBA" id="ARBA00022525"/>
    </source>
</evidence>
<evidence type="ECO:0000313" key="6">
    <source>
        <dbReference type="EMBL" id="KAK4015823.1"/>
    </source>
</evidence>
<feature type="chain" id="PRO_5045909420" description="C1q domain-containing protein" evidence="4">
    <location>
        <begin position="20"/>
        <end position="178"/>
    </location>
</feature>
<dbReference type="PANTHER" id="PTHR22923:SF116">
    <property type="entry name" value="C1Q DOMAIN-CONTAINING PROTEIN"/>
    <property type="match status" value="1"/>
</dbReference>
<dbReference type="EMBL" id="JAOYFB010000005">
    <property type="protein sequence ID" value="KAK4015823.1"/>
    <property type="molecule type" value="Genomic_DNA"/>
</dbReference>
<dbReference type="PANTHER" id="PTHR22923">
    <property type="entry name" value="CEREBELLIN-RELATED"/>
    <property type="match status" value="1"/>
</dbReference>